<sequence>MKIYILYENPDWLPPLRRELDRAGLPYEESFVHTGHFDLGEEPPEGVFLNRISPSSHTRKHIESVDFTRELLVWLESHGRRVINGSAAFALEMSKVRQYEALRKAGLRTPWTIAAAGGSEVLKEAARQMSLPFITKHNRGGKGLGVQLFRSLNGFDQYVDSPEFEPPPDHITLLQEYIEPRERFITRVEIVNEEFLYAIQSDTSSGFQLCPAERCEPGDAFCPTTDASANGNSDRQNLFSLREGFDDPIIAQYIAFMSETGIDLAGIEFIEDHHGNKITYDVNGTTNYSPGVEERHGLNGWARVAEFLKREGEATVRSKIVMPD</sequence>
<protein>
    <submittedName>
        <fullName evidence="3">Alpha-L-glutamate ligase</fullName>
    </submittedName>
</protein>
<dbReference type="PROSITE" id="PS50975">
    <property type="entry name" value="ATP_GRASP"/>
    <property type="match status" value="1"/>
</dbReference>
<evidence type="ECO:0000313" key="3">
    <source>
        <dbReference type="EMBL" id="OGF54938.1"/>
    </source>
</evidence>
<keyword evidence="3" id="KW-0436">Ligase</keyword>
<name>A0A1F5UUV1_FRAXR</name>
<dbReference type="InterPro" id="IPR011761">
    <property type="entry name" value="ATP-grasp"/>
</dbReference>
<dbReference type="AlphaFoldDB" id="A0A1F5UUV1"/>
<dbReference type="GO" id="GO:0018169">
    <property type="term" value="F:ribosomal S6-glutamic acid ligase activity"/>
    <property type="evidence" value="ECO:0007669"/>
    <property type="project" value="TreeGrafter"/>
</dbReference>
<evidence type="ECO:0000259" key="2">
    <source>
        <dbReference type="PROSITE" id="PS50975"/>
    </source>
</evidence>
<accession>A0A1F5UUV1</accession>
<proteinExistence type="predicted"/>
<dbReference type="GO" id="GO:0046872">
    <property type="term" value="F:metal ion binding"/>
    <property type="evidence" value="ECO:0007669"/>
    <property type="project" value="InterPro"/>
</dbReference>
<organism evidence="3 4">
    <name type="scientific">Fraserbacteria sp. (strain RBG_16_55_9)</name>
    <dbReference type="NCBI Taxonomy" id="1817864"/>
    <lineage>
        <taxon>Bacteria</taxon>
        <taxon>Candidatus Fraseribacteriota</taxon>
    </lineage>
</organism>
<dbReference type="Proteomes" id="UP000179157">
    <property type="component" value="Unassembled WGS sequence"/>
</dbReference>
<keyword evidence="1" id="KW-0067">ATP-binding</keyword>
<comment type="caution">
    <text evidence="3">The sequence shown here is derived from an EMBL/GenBank/DDBJ whole genome shotgun (WGS) entry which is preliminary data.</text>
</comment>
<feature type="domain" description="ATP-grasp" evidence="2">
    <location>
        <begin position="99"/>
        <end position="309"/>
    </location>
</feature>
<gene>
    <name evidence="3" type="ORF">A2Z21_08870</name>
</gene>
<dbReference type="PANTHER" id="PTHR21621">
    <property type="entry name" value="RIBOSOMAL PROTEIN S6 MODIFICATION PROTEIN"/>
    <property type="match status" value="1"/>
</dbReference>
<reference evidence="3 4" key="1">
    <citation type="journal article" date="2016" name="Nat. Commun.">
        <title>Thousands of microbial genomes shed light on interconnected biogeochemical processes in an aquifer system.</title>
        <authorList>
            <person name="Anantharaman K."/>
            <person name="Brown C.T."/>
            <person name="Hug L.A."/>
            <person name="Sharon I."/>
            <person name="Castelle C.J."/>
            <person name="Probst A.J."/>
            <person name="Thomas B.C."/>
            <person name="Singh A."/>
            <person name="Wilkins M.J."/>
            <person name="Karaoz U."/>
            <person name="Brodie E.L."/>
            <person name="Williams K.H."/>
            <person name="Hubbard S.S."/>
            <person name="Banfield J.F."/>
        </authorList>
    </citation>
    <scope>NUCLEOTIDE SEQUENCE [LARGE SCALE GENOMIC DNA]</scope>
    <source>
        <strain evidence="4">RBG_16_55_9</strain>
    </source>
</reference>
<dbReference type="PANTHER" id="PTHR21621:SF0">
    <property type="entry name" value="BETA-CITRYLGLUTAMATE SYNTHASE B-RELATED"/>
    <property type="match status" value="1"/>
</dbReference>
<evidence type="ECO:0000313" key="4">
    <source>
        <dbReference type="Proteomes" id="UP000179157"/>
    </source>
</evidence>
<dbReference type="GO" id="GO:0005737">
    <property type="term" value="C:cytoplasm"/>
    <property type="evidence" value="ECO:0007669"/>
    <property type="project" value="TreeGrafter"/>
</dbReference>
<dbReference type="GO" id="GO:0005524">
    <property type="term" value="F:ATP binding"/>
    <property type="evidence" value="ECO:0007669"/>
    <property type="project" value="UniProtKB-UniRule"/>
</dbReference>
<dbReference type="SUPFAM" id="SSF56059">
    <property type="entry name" value="Glutathione synthetase ATP-binding domain-like"/>
    <property type="match status" value="1"/>
</dbReference>
<dbReference type="STRING" id="1817864.A2Z21_08870"/>
<dbReference type="GO" id="GO:0009432">
    <property type="term" value="P:SOS response"/>
    <property type="evidence" value="ECO:0007669"/>
    <property type="project" value="TreeGrafter"/>
</dbReference>
<keyword evidence="1" id="KW-0547">Nucleotide-binding</keyword>
<evidence type="ECO:0000256" key="1">
    <source>
        <dbReference type="PROSITE-ProRule" id="PRU00409"/>
    </source>
</evidence>
<dbReference type="Gene3D" id="3.30.470.20">
    <property type="entry name" value="ATP-grasp fold, B domain"/>
    <property type="match status" value="1"/>
</dbReference>
<dbReference type="EMBL" id="MFGX01000068">
    <property type="protein sequence ID" value="OGF54938.1"/>
    <property type="molecule type" value="Genomic_DNA"/>
</dbReference>